<evidence type="ECO:0008006" key="4">
    <source>
        <dbReference type="Google" id="ProtNLM"/>
    </source>
</evidence>
<gene>
    <name evidence="2" type="ORF">ISP14_10050</name>
</gene>
<dbReference type="Gene3D" id="3.40.1420.10">
    <property type="entry name" value="Inhibitor of vertebrate lysozyme"/>
    <property type="match status" value="1"/>
</dbReference>
<protein>
    <recommendedName>
        <fullName evidence="4">Inhibitor of vertebrate lysozyme</fullName>
    </recommendedName>
</protein>
<dbReference type="InterPro" id="IPR036501">
    <property type="entry name" value="Inhibitor_vert_lysozyme_sf"/>
</dbReference>
<dbReference type="Proteomes" id="UP001620397">
    <property type="component" value="Unassembled WGS sequence"/>
</dbReference>
<comment type="caution">
    <text evidence="2">The sequence shown here is derived from an EMBL/GenBank/DDBJ whole genome shotgun (WGS) entry which is preliminary data.</text>
</comment>
<feature type="signal peptide" evidence="1">
    <location>
        <begin position="1"/>
        <end position="20"/>
    </location>
</feature>
<evidence type="ECO:0000313" key="2">
    <source>
        <dbReference type="EMBL" id="MFK2931135.1"/>
    </source>
</evidence>
<sequence length="188" mass="19685">MKFSMLACAWAAALACVACSQGSQEPAAPASSVSSPVVPTTQAPPPGAMTTAGVVAAATVEKPVAVPIYLFDLLQRPDFVQALGALPEAQALPAWVRTGGTATPVQTVQLDGKSMLLATACKPHDCPTERVALLYDAQGHAMWGLFAQRPENLPPAVDPADSSQDRLSWLGAPDPDRRKLLRAALYAR</sequence>
<dbReference type="PROSITE" id="PS51257">
    <property type="entry name" value="PROKAR_LIPOPROTEIN"/>
    <property type="match status" value="1"/>
</dbReference>
<name>A0ABW8KG90_9GAMM</name>
<keyword evidence="3" id="KW-1185">Reference proteome</keyword>
<organism evidence="2 3">
    <name type="scientific">Dyella agri</name>
    <dbReference type="NCBI Taxonomy" id="1926869"/>
    <lineage>
        <taxon>Bacteria</taxon>
        <taxon>Pseudomonadati</taxon>
        <taxon>Pseudomonadota</taxon>
        <taxon>Gammaproteobacteria</taxon>
        <taxon>Lysobacterales</taxon>
        <taxon>Rhodanobacteraceae</taxon>
        <taxon>Dyella</taxon>
    </lineage>
</organism>
<evidence type="ECO:0000256" key="1">
    <source>
        <dbReference type="SAM" id="SignalP"/>
    </source>
</evidence>
<accession>A0ABW8KG90</accession>
<evidence type="ECO:0000313" key="3">
    <source>
        <dbReference type="Proteomes" id="UP001620397"/>
    </source>
</evidence>
<feature type="chain" id="PRO_5046756256" description="Inhibitor of vertebrate lysozyme" evidence="1">
    <location>
        <begin position="21"/>
        <end position="188"/>
    </location>
</feature>
<dbReference type="SUPFAM" id="SSF89872">
    <property type="entry name" value="Inhibitor of vertebrate lysozyme, Ivy"/>
    <property type="match status" value="1"/>
</dbReference>
<keyword evidence="1" id="KW-0732">Signal</keyword>
<dbReference type="EMBL" id="JADIKL010000004">
    <property type="protein sequence ID" value="MFK2931135.1"/>
    <property type="molecule type" value="Genomic_DNA"/>
</dbReference>
<reference evidence="2 3" key="1">
    <citation type="submission" date="2020-10" db="EMBL/GenBank/DDBJ databases">
        <title>Phylogeny of dyella-like bacteria.</title>
        <authorList>
            <person name="Fu J."/>
        </authorList>
    </citation>
    <scope>NUCLEOTIDE SEQUENCE [LARGE SCALE GENOMIC DNA]</scope>
    <source>
        <strain evidence="2 3">DKC-1</strain>
    </source>
</reference>
<dbReference type="RefSeq" id="WP_404538965.1">
    <property type="nucleotide sequence ID" value="NZ_JADIKL010000004.1"/>
</dbReference>
<proteinExistence type="predicted"/>
<dbReference type="Pfam" id="PF08816">
    <property type="entry name" value="Ivy"/>
    <property type="match status" value="1"/>
</dbReference>